<keyword evidence="1" id="KW-1133">Transmembrane helix</keyword>
<reference evidence="2" key="1">
    <citation type="submission" date="2014-05" db="EMBL/GenBank/DDBJ databases">
        <authorList>
            <person name="Chronopoulou M."/>
        </authorList>
    </citation>
    <scope>NUCLEOTIDE SEQUENCE</scope>
    <source>
        <tissue evidence="2">Whole organism</tissue>
    </source>
</reference>
<keyword evidence="1" id="KW-0472">Membrane</keyword>
<evidence type="ECO:0000313" key="2">
    <source>
        <dbReference type="EMBL" id="CDW29564.1"/>
    </source>
</evidence>
<feature type="non-terminal residue" evidence="2">
    <location>
        <position position="164"/>
    </location>
</feature>
<organism evidence="2">
    <name type="scientific">Lepeophtheirus salmonis</name>
    <name type="common">Salmon louse</name>
    <name type="synonym">Caligus salmonis</name>
    <dbReference type="NCBI Taxonomy" id="72036"/>
    <lineage>
        <taxon>Eukaryota</taxon>
        <taxon>Metazoa</taxon>
        <taxon>Ecdysozoa</taxon>
        <taxon>Arthropoda</taxon>
        <taxon>Crustacea</taxon>
        <taxon>Multicrustacea</taxon>
        <taxon>Hexanauplia</taxon>
        <taxon>Copepoda</taxon>
        <taxon>Siphonostomatoida</taxon>
        <taxon>Caligidae</taxon>
        <taxon>Lepeophtheirus</taxon>
    </lineage>
</organism>
<keyword evidence="1" id="KW-0812">Transmembrane</keyword>
<name>A0A0K2TU72_LEPSM</name>
<dbReference type="EMBL" id="HACA01012203">
    <property type="protein sequence ID" value="CDW29564.1"/>
    <property type="molecule type" value="Transcribed_RNA"/>
</dbReference>
<dbReference type="AlphaFoldDB" id="A0A0K2TU72"/>
<feature type="non-terminal residue" evidence="2">
    <location>
        <position position="1"/>
    </location>
</feature>
<evidence type="ECO:0000256" key="1">
    <source>
        <dbReference type="SAM" id="Phobius"/>
    </source>
</evidence>
<protein>
    <submittedName>
        <fullName evidence="2">Uncharacterized protein</fullName>
    </submittedName>
</protein>
<feature type="transmembrane region" description="Helical" evidence="1">
    <location>
        <begin position="50"/>
        <end position="68"/>
    </location>
</feature>
<proteinExistence type="predicted"/>
<accession>A0A0K2TU72</accession>
<sequence>VKGNIIIYLRTISGNSDTKFRTFRVTKIMSEEDAIYCEPRCPCILTRKRIVLTILALCCMALVTWTVVVTAKTPNQLGGSGINTTYVFIDDSKGIENLNITMNSVLKMKKHSSALNKAIKKVEEKHPLPDSPATRLQIIKRENEDLCKCICTIASNKQDIMNAL</sequence>